<comment type="caution">
    <text evidence="1">The sequence shown here is derived from an EMBL/GenBank/DDBJ whole genome shotgun (WGS) entry which is preliminary data.</text>
</comment>
<organism evidence="1 2">
    <name type="scientific">Paenibacillus planticolens</name>
    <dbReference type="NCBI Taxonomy" id="2654976"/>
    <lineage>
        <taxon>Bacteria</taxon>
        <taxon>Bacillati</taxon>
        <taxon>Bacillota</taxon>
        <taxon>Bacilli</taxon>
        <taxon>Bacillales</taxon>
        <taxon>Paenibacillaceae</taxon>
        <taxon>Paenibacillus</taxon>
    </lineage>
</organism>
<dbReference type="Proteomes" id="UP000618579">
    <property type="component" value="Unassembled WGS sequence"/>
</dbReference>
<dbReference type="EMBL" id="WHNZ01000004">
    <property type="protein sequence ID" value="NOU98482.1"/>
    <property type="molecule type" value="Genomic_DNA"/>
</dbReference>
<gene>
    <name evidence="1" type="ORF">GC097_00380</name>
</gene>
<accession>A0ABX1ZFP4</accession>
<dbReference type="RefSeq" id="WP_171681373.1">
    <property type="nucleotide sequence ID" value="NZ_WHNZ01000004.1"/>
</dbReference>
<reference evidence="1 2" key="1">
    <citation type="submission" date="2019-10" db="EMBL/GenBank/DDBJ databases">
        <title>Description of Paenibacillus pedi sp. nov.</title>
        <authorList>
            <person name="Carlier A."/>
            <person name="Qi S."/>
        </authorList>
    </citation>
    <scope>NUCLEOTIDE SEQUENCE [LARGE SCALE GENOMIC DNA]</scope>
    <source>
        <strain evidence="1 2">LMG 31457</strain>
    </source>
</reference>
<evidence type="ECO:0000313" key="2">
    <source>
        <dbReference type="Proteomes" id="UP000618579"/>
    </source>
</evidence>
<keyword evidence="2" id="KW-1185">Reference proteome</keyword>
<protein>
    <submittedName>
        <fullName evidence="1">Uncharacterized protein</fullName>
    </submittedName>
</protein>
<evidence type="ECO:0000313" key="1">
    <source>
        <dbReference type="EMBL" id="NOU98482.1"/>
    </source>
</evidence>
<proteinExistence type="predicted"/>
<name>A0ABX1ZFP4_9BACL</name>
<sequence>MTLTNDIKSIDAFIAQKFPTATTSHKQTTPSAHVANSFVTRFQNTISTTETAVSWRTEREYQIVYYGAKSADTLAAMDALSETFYTAKVIAKDGDSRFIRVESFAYSAPFKAADSDMYVCIGILRAVTREMRSMATYESANKIMHVNVRLKPE</sequence>